<keyword evidence="5" id="KW-1185">Reference proteome</keyword>
<dbReference type="CDD" id="cd00570">
    <property type="entry name" value="GST_N_family"/>
    <property type="match status" value="1"/>
</dbReference>
<dbReference type="Pfam" id="PF13410">
    <property type="entry name" value="GST_C_2"/>
    <property type="match status" value="1"/>
</dbReference>
<dbReference type="SUPFAM" id="SSF47616">
    <property type="entry name" value="GST C-terminal domain-like"/>
    <property type="match status" value="1"/>
</dbReference>
<dbReference type="GO" id="GO:0045174">
    <property type="term" value="F:glutathione dehydrogenase (ascorbate) activity"/>
    <property type="evidence" value="ECO:0007669"/>
    <property type="project" value="UniProtKB-ARBA"/>
</dbReference>
<proteinExistence type="predicted"/>
<feature type="domain" description="GST N-terminal" evidence="2">
    <location>
        <begin position="5"/>
        <end position="96"/>
    </location>
</feature>
<evidence type="ECO:0000313" key="4">
    <source>
        <dbReference type="EMBL" id="TFY78988.1"/>
    </source>
</evidence>
<dbReference type="InterPro" id="IPR010987">
    <property type="entry name" value="Glutathione-S-Trfase_C-like"/>
</dbReference>
<keyword evidence="1" id="KW-0560">Oxidoreductase</keyword>
<dbReference type="InterPro" id="IPR036282">
    <property type="entry name" value="Glutathione-S-Trfase_C_sf"/>
</dbReference>
<feature type="domain" description="GST C-terminal" evidence="3">
    <location>
        <begin position="101"/>
        <end position="237"/>
    </location>
</feature>
<dbReference type="PANTHER" id="PTHR43968:SF6">
    <property type="entry name" value="GLUTATHIONE S-TRANSFERASE OMEGA"/>
    <property type="match status" value="1"/>
</dbReference>
<dbReference type="Gene3D" id="1.20.1050.10">
    <property type="match status" value="1"/>
</dbReference>
<dbReference type="AlphaFoldDB" id="A0A4Y9ZZW4"/>
<organism evidence="4 5">
    <name type="scientific">Hericium alpestre</name>
    <dbReference type="NCBI Taxonomy" id="135208"/>
    <lineage>
        <taxon>Eukaryota</taxon>
        <taxon>Fungi</taxon>
        <taxon>Dikarya</taxon>
        <taxon>Basidiomycota</taxon>
        <taxon>Agaricomycotina</taxon>
        <taxon>Agaricomycetes</taxon>
        <taxon>Russulales</taxon>
        <taxon>Hericiaceae</taxon>
        <taxon>Hericium</taxon>
    </lineage>
</organism>
<accession>A0A4Y9ZZW4</accession>
<evidence type="ECO:0000313" key="5">
    <source>
        <dbReference type="Proteomes" id="UP000298061"/>
    </source>
</evidence>
<evidence type="ECO:0000256" key="1">
    <source>
        <dbReference type="ARBA" id="ARBA00023002"/>
    </source>
</evidence>
<dbReference type="PANTHER" id="PTHR43968">
    <property type="match status" value="1"/>
</dbReference>
<dbReference type="PRINTS" id="PR01625">
    <property type="entry name" value="GSTRNSFRASEO"/>
</dbReference>
<dbReference type="EMBL" id="SFCI01000579">
    <property type="protein sequence ID" value="TFY78988.1"/>
    <property type="molecule type" value="Genomic_DNA"/>
</dbReference>
<evidence type="ECO:0000259" key="2">
    <source>
        <dbReference type="PROSITE" id="PS50404"/>
    </source>
</evidence>
<dbReference type="InterPro" id="IPR036249">
    <property type="entry name" value="Thioredoxin-like_sf"/>
</dbReference>
<dbReference type="Pfam" id="PF13417">
    <property type="entry name" value="GST_N_3"/>
    <property type="match status" value="1"/>
</dbReference>
<dbReference type="GO" id="GO:0005737">
    <property type="term" value="C:cytoplasm"/>
    <property type="evidence" value="ECO:0007669"/>
    <property type="project" value="InterPro"/>
</dbReference>
<dbReference type="SUPFAM" id="SSF52833">
    <property type="entry name" value="Thioredoxin-like"/>
    <property type="match status" value="1"/>
</dbReference>
<dbReference type="CDD" id="cd00299">
    <property type="entry name" value="GST_C_family"/>
    <property type="match status" value="1"/>
</dbReference>
<dbReference type="OrthoDB" id="202840at2759"/>
<name>A0A4Y9ZZW4_9AGAM</name>
<dbReference type="GO" id="GO:0004364">
    <property type="term" value="F:glutathione transferase activity"/>
    <property type="evidence" value="ECO:0007669"/>
    <property type="project" value="InterPro"/>
</dbReference>
<dbReference type="STRING" id="135208.A0A4Y9ZZW4"/>
<evidence type="ECO:0000259" key="3">
    <source>
        <dbReference type="PROSITE" id="PS50405"/>
    </source>
</evidence>
<comment type="caution">
    <text evidence="4">The sequence shown here is derived from an EMBL/GenBank/DDBJ whole genome shotgun (WGS) entry which is preliminary data.</text>
</comment>
<dbReference type="InterPro" id="IPR005442">
    <property type="entry name" value="GST_omega"/>
</dbReference>
<dbReference type="Proteomes" id="UP000298061">
    <property type="component" value="Unassembled WGS sequence"/>
</dbReference>
<dbReference type="InterPro" id="IPR004045">
    <property type="entry name" value="Glutathione_S-Trfase_N"/>
</dbReference>
<protein>
    <recommendedName>
        <fullName evidence="6">GST N-terminal domain-containing protein</fullName>
    </recommendedName>
</protein>
<dbReference type="Gene3D" id="3.40.30.10">
    <property type="entry name" value="Glutaredoxin"/>
    <property type="match status" value="1"/>
</dbReference>
<dbReference type="SFLD" id="SFLDS00019">
    <property type="entry name" value="Glutathione_Transferase_(cytos"/>
    <property type="match status" value="1"/>
</dbReference>
<dbReference type="InterPro" id="IPR040079">
    <property type="entry name" value="Glutathione_S-Trfase"/>
</dbReference>
<dbReference type="SFLD" id="SFLDG00358">
    <property type="entry name" value="Main_(cytGST)"/>
    <property type="match status" value="1"/>
</dbReference>
<evidence type="ECO:0008006" key="6">
    <source>
        <dbReference type="Google" id="ProtNLM"/>
    </source>
</evidence>
<dbReference type="PROSITE" id="PS50405">
    <property type="entry name" value="GST_CTER"/>
    <property type="match status" value="1"/>
</dbReference>
<dbReference type="PROSITE" id="PS50404">
    <property type="entry name" value="GST_NTER"/>
    <property type="match status" value="1"/>
</dbReference>
<sequence length="242" mass="26940">MATVKNLTLYTAKVCPYAQRVEIAFEEAGVKPTKYQINLQDKPEWYAPNVNPASKVPAIAYGGPQVPPDQPSPESTKLAESLVLVEFVADLYPNSKLLPNDPVKRAQARFFIEFVTNKVVSPFFAFSIRGEPAEPLLAGFEALQGQLDKGTFAVSDDFTIADVALAPFLGRIELLTREDVGLFKEGEGRKVWQEIFEGPRFKRVQDYFKAVSSRPSFKATFDADFLLEGAKARYAKLGPRKQ</sequence>
<gene>
    <name evidence="4" type="ORF">EWM64_g5023</name>
</gene>
<reference evidence="4 5" key="1">
    <citation type="submission" date="2019-02" db="EMBL/GenBank/DDBJ databases">
        <title>Genome sequencing of the rare red list fungi Hericium alpestre (H. flagellum).</title>
        <authorList>
            <person name="Buettner E."/>
            <person name="Kellner H."/>
        </authorList>
    </citation>
    <scope>NUCLEOTIDE SEQUENCE [LARGE SCALE GENOMIC DNA]</scope>
    <source>
        <strain evidence="4 5">DSM 108284</strain>
    </source>
</reference>
<dbReference type="InterPro" id="IPR050983">
    <property type="entry name" value="GST_Omega/HSP26"/>
</dbReference>